<dbReference type="EMBL" id="GADI01000300">
    <property type="protein sequence ID" value="JAA73508.1"/>
    <property type="molecule type" value="mRNA"/>
</dbReference>
<reference evidence="1" key="1">
    <citation type="submission" date="2012-12" db="EMBL/GenBank/DDBJ databases">
        <title>Identification and characterization of a phenylalanine ammonia-lyase gene family in Isatis indigotica Fort.</title>
        <authorList>
            <person name="Liu Q."/>
            <person name="Chen J."/>
            <person name="Zhou X."/>
            <person name="Di P."/>
            <person name="Xiao Y."/>
            <person name="Xuan H."/>
            <person name="Zhang L."/>
            <person name="Chen W."/>
        </authorList>
    </citation>
    <scope>NUCLEOTIDE SEQUENCE</scope>
    <source>
        <tissue evidence="1">Salivary gland</tissue>
    </source>
</reference>
<protein>
    <submittedName>
        <fullName evidence="1">Uncharacterized protein</fullName>
    </submittedName>
</protein>
<proteinExistence type="evidence at transcript level"/>
<name>A0A0K8RRE7_IXORI</name>
<sequence>MSKFLEEARGNYTRCSGNHPDSPLANFLRQILQHKRRTNSKQTLFRVYSPLVVHYQVHKETLVTTRIDSYREPNHYFKHVTKEQSLM</sequence>
<feature type="non-terminal residue" evidence="1">
    <location>
        <position position="87"/>
    </location>
</feature>
<accession>A0A0K8RRE7</accession>
<evidence type="ECO:0000313" key="1">
    <source>
        <dbReference type="EMBL" id="JAA73508.1"/>
    </source>
</evidence>
<dbReference type="AlphaFoldDB" id="A0A0K8RRE7"/>
<organism evidence="1">
    <name type="scientific">Ixodes ricinus</name>
    <name type="common">Common tick</name>
    <name type="synonym">Acarus ricinus</name>
    <dbReference type="NCBI Taxonomy" id="34613"/>
    <lineage>
        <taxon>Eukaryota</taxon>
        <taxon>Metazoa</taxon>
        <taxon>Ecdysozoa</taxon>
        <taxon>Arthropoda</taxon>
        <taxon>Chelicerata</taxon>
        <taxon>Arachnida</taxon>
        <taxon>Acari</taxon>
        <taxon>Parasitiformes</taxon>
        <taxon>Ixodida</taxon>
        <taxon>Ixodoidea</taxon>
        <taxon>Ixodidae</taxon>
        <taxon>Ixodinae</taxon>
        <taxon>Ixodes</taxon>
    </lineage>
</organism>